<accession>A0A832ZZM9</accession>
<dbReference type="SUPFAM" id="SSF50199">
    <property type="entry name" value="Staphylococcal nuclease"/>
    <property type="match status" value="1"/>
</dbReference>
<protein>
    <submittedName>
        <fullName evidence="5">Thermonuclease family protein</fullName>
    </submittedName>
</protein>
<keyword evidence="1" id="KW-0540">Nuclease</keyword>
<dbReference type="GO" id="GO:0004519">
    <property type="term" value="F:endonuclease activity"/>
    <property type="evidence" value="ECO:0007669"/>
    <property type="project" value="UniProtKB-KW"/>
</dbReference>
<dbReference type="EMBL" id="DQVW01000083">
    <property type="protein sequence ID" value="HIQ32710.1"/>
    <property type="molecule type" value="Genomic_DNA"/>
</dbReference>
<evidence type="ECO:0000256" key="3">
    <source>
        <dbReference type="ARBA" id="ARBA00022801"/>
    </source>
</evidence>
<dbReference type="InterPro" id="IPR016071">
    <property type="entry name" value="Staphylococal_nuclease_OB-fold"/>
</dbReference>
<reference evidence="5" key="1">
    <citation type="journal article" date="2020" name="ISME J.">
        <title>Gammaproteobacteria mediating utilization of methyl-, sulfur- and petroleum organic compounds in deep ocean hydrothermal plumes.</title>
        <authorList>
            <person name="Zhou Z."/>
            <person name="Liu Y."/>
            <person name="Pan J."/>
            <person name="Cron B.R."/>
            <person name="Toner B.M."/>
            <person name="Anantharaman K."/>
            <person name="Breier J.A."/>
            <person name="Dick G.J."/>
            <person name="Li M."/>
        </authorList>
    </citation>
    <scope>NUCLEOTIDE SEQUENCE</scope>
    <source>
        <strain evidence="5">SZUA-1534</strain>
    </source>
</reference>
<keyword evidence="3" id="KW-0378">Hydrolase</keyword>
<dbReference type="Pfam" id="PF00565">
    <property type="entry name" value="SNase"/>
    <property type="match status" value="1"/>
</dbReference>
<dbReference type="Gene3D" id="2.40.50.90">
    <property type="match status" value="1"/>
</dbReference>
<dbReference type="PANTHER" id="PTHR12302:SF3">
    <property type="entry name" value="SERINE_THREONINE-PROTEIN KINASE 31"/>
    <property type="match status" value="1"/>
</dbReference>
<dbReference type="GO" id="GO:0003676">
    <property type="term" value="F:nucleic acid binding"/>
    <property type="evidence" value="ECO:0007669"/>
    <property type="project" value="InterPro"/>
</dbReference>
<dbReference type="SMART" id="SM00318">
    <property type="entry name" value="SNc"/>
    <property type="match status" value="1"/>
</dbReference>
<dbReference type="AlphaFoldDB" id="A0A832ZZM9"/>
<dbReference type="InterPro" id="IPR035437">
    <property type="entry name" value="SNase_OB-fold_sf"/>
</dbReference>
<dbReference type="PANTHER" id="PTHR12302">
    <property type="entry name" value="EBNA2 BINDING PROTEIN P100"/>
    <property type="match status" value="1"/>
</dbReference>
<proteinExistence type="predicted"/>
<comment type="caution">
    <text evidence="5">The sequence shown here is derived from an EMBL/GenBank/DDBJ whole genome shotgun (WGS) entry which is preliminary data.</text>
</comment>
<dbReference type="InterPro" id="IPR002071">
    <property type="entry name" value="Thermonucl_AS"/>
</dbReference>
<name>A0A832ZZM9_9EURY</name>
<evidence type="ECO:0000259" key="4">
    <source>
        <dbReference type="PROSITE" id="PS50830"/>
    </source>
</evidence>
<keyword evidence="2" id="KW-0255">Endonuclease</keyword>
<evidence type="ECO:0000256" key="2">
    <source>
        <dbReference type="ARBA" id="ARBA00022759"/>
    </source>
</evidence>
<gene>
    <name evidence="5" type="ORF">EYH55_04445</name>
</gene>
<evidence type="ECO:0000256" key="1">
    <source>
        <dbReference type="ARBA" id="ARBA00022722"/>
    </source>
</evidence>
<dbReference type="Proteomes" id="UP000623215">
    <property type="component" value="Unassembled WGS sequence"/>
</dbReference>
<evidence type="ECO:0000313" key="5">
    <source>
        <dbReference type="EMBL" id="HIQ32710.1"/>
    </source>
</evidence>
<sequence>MILMLSGCISSTSQENHYDPSQFIESHEHFVGKVIKVVDGDTLWVRCKNGSVYKVRILGIDTPEIYHKNNPQEYYTYEGVPITNTTYLKLWGYRAKEYLEERLKNREVVVVFDRIAPKRDRYNRYLAYIFVDGEDVGGDLILKGYARVYPSPFELRDKYLEYQEYARRHRVGLWNYSNN</sequence>
<feature type="domain" description="TNase-like" evidence="4">
    <location>
        <begin position="28"/>
        <end position="176"/>
    </location>
</feature>
<dbReference type="PROSITE" id="PS01123">
    <property type="entry name" value="TNASE_1"/>
    <property type="match status" value="1"/>
</dbReference>
<organism evidence="5 6">
    <name type="scientific">Methanothermococcus okinawensis</name>
    <dbReference type="NCBI Taxonomy" id="155863"/>
    <lineage>
        <taxon>Archaea</taxon>
        <taxon>Methanobacteriati</taxon>
        <taxon>Methanobacteriota</taxon>
        <taxon>Methanomada group</taxon>
        <taxon>Methanococci</taxon>
        <taxon>Methanococcales</taxon>
        <taxon>Methanococcaceae</taxon>
        <taxon>Methanothermococcus</taxon>
    </lineage>
</organism>
<dbReference type="PROSITE" id="PS50830">
    <property type="entry name" value="TNASE_3"/>
    <property type="match status" value="1"/>
</dbReference>
<dbReference type="GO" id="GO:0016787">
    <property type="term" value="F:hydrolase activity"/>
    <property type="evidence" value="ECO:0007669"/>
    <property type="project" value="UniProtKB-KW"/>
</dbReference>
<evidence type="ECO:0000313" key="6">
    <source>
        <dbReference type="Proteomes" id="UP000623215"/>
    </source>
</evidence>